<sequence length="178" mass="20658">MSISQERFEELEALRTKLDVSFDMVSTLVDSWLPPPDPEEEAKEEKEELIRQKELTKSIQERHVARIGISGIKNKAVSEMMLKRKLTQKYYQKDGEDDDSLDPITQKKLKHKNKNEDFDDSKISIISKKSKINSLGLKVNSVNSDNASKDQLRNDFLSIYLAERDKKKKKKKSKNKET</sequence>
<evidence type="ECO:0000256" key="1">
    <source>
        <dbReference type="SAM" id="MobiDB-lite"/>
    </source>
</evidence>
<evidence type="ECO:0000313" key="2">
    <source>
        <dbReference type="EMBL" id="RIA92787.1"/>
    </source>
</evidence>
<gene>
    <name evidence="2" type="ORF">C1645_764082</name>
</gene>
<reference evidence="2 3" key="1">
    <citation type="submission" date="2018-06" db="EMBL/GenBank/DDBJ databases">
        <title>Comparative genomics reveals the genomic features of Rhizophagus irregularis, R. cerebriforme, R. diaphanum and Gigaspora rosea, and their symbiotic lifestyle signature.</title>
        <authorList>
            <person name="Morin E."/>
            <person name="San Clemente H."/>
            <person name="Chen E.C.H."/>
            <person name="De La Providencia I."/>
            <person name="Hainaut M."/>
            <person name="Kuo A."/>
            <person name="Kohler A."/>
            <person name="Murat C."/>
            <person name="Tang N."/>
            <person name="Roy S."/>
            <person name="Loubradou J."/>
            <person name="Henrissat B."/>
            <person name="Grigoriev I.V."/>
            <person name="Corradi N."/>
            <person name="Roux C."/>
            <person name="Martin F.M."/>
        </authorList>
    </citation>
    <scope>NUCLEOTIDE SEQUENCE [LARGE SCALE GENOMIC DNA]</scope>
    <source>
        <strain evidence="2 3">DAOM 227022</strain>
    </source>
</reference>
<dbReference type="AlphaFoldDB" id="A0A397T906"/>
<dbReference type="OrthoDB" id="2405738at2759"/>
<keyword evidence="3" id="KW-1185">Reference proteome</keyword>
<organism evidence="2 3">
    <name type="scientific">Glomus cerebriforme</name>
    <dbReference type="NCBI Taxonomy" id="658196"/>
    <lineage>
        <taxon>Eukaryota</taxon>
        <taxon>Fungi</taxon>
        <taxon>Fungi incertae sedis</taxon>
        <taxon>Mucoromycota</taxon>
        <taxon>Glomeromycotina</taxon>
        <taxon>Glomeromycetes</taxon>
        <taxon>Glomerales</taxon>
        <taxon>Glomeraceae</taxon>
        <taxon>Glomus</taxon>
    </lineage>
</organism>
<proteinExistence type="predicted"/>
<dbReference type="Proteomes" id="UP000265703">
    <property type="component" value="Unassembled WGS sequence"/>
</dbReference>
<accession>A0A397T906</accession>
<evidence type="ECO:0000313" key="3">
    <source>
        <dbReference type="Proteomes" id="UP000265703"/>
    </source>
</evidence>
<name>A0A397T906_9GLOM</name>
<comment type="caution">
    <text evidence="2">The sequence shown here is derived from an EMBL/GenBank/DDBJ whole genome shotgun (WGS) entry which is preliminary data.</text>
</comment>
<dbReference type="EMBL" id="QKYT01000117">
    <property type="protein sequence ID" value="RIA92787.1"/>
    <property type="molecule type" value="Genomic_DNA"/>
</dbReference>
<feature type="region of interest" description="Disordered" evidence="1">
    <location>
        <begin position="91"/>
        <end position="115"/>
    </location>
</feature>
<protein>
    <submittedName>
        <fullName evidence="2">Uncharacterized protein</fullName>
    </submittedName>
</protein>